<feature type="non-terminal residue" evidence="2">
    <location>
        <position position="106"/>
    </location>
</feature>
<reference evidence="2 3" key="1">
    <citation type="journal article" date="2024" name="BMC Genomics">
        <title>Genome assembly of redclaw crayfish (Cherax quadricarinatus) provides insights into its immune adaptation and hypoxia tolerance.</title>
        <authorList>
            <person name="Liu Z."/>
            <person name="Zheng J."/>
            <person name="Li H."/>
            <person name="Fang K."/>
            <person name="Wang S."/>
            <person name="He J."/>
            <person name="Zhou D."/>
            <person name="Weng S."/>
            <person name="Chi M."/>
            <person name="Gu Z."/>
            <person name="He J."/>
            <person name="Li F."/>
            <person name="Wang M."/>
        </authorList>
    </citation>
    <scope>NUCLEOTIDE SEQUENCE [LARGE SCALE GENOMIC DNA]</scope>
    <source>
        <strain evidence="2">ZL_2023a</strain>
    </source>
</reference>
<dbReference type="Gene3D" id="2.60.40.1930">
    <property type="match status" value="1"/>
</dbReference>
<feature type="non-terminal residue" evidence="2">
    <location>
        <position position="1"/>
    </location>
</feature>
<dbReference type="AlphaFoldDB" id="A0AAW0W2A9"/>
<name>A0AAW0W2A9_CHEQU</name>
<proteinExistence type="predicted"/>
<comment type="caution">
    <text evidence="2">The sequence shown here is derived from an EMBL/GenBank/DDBJ whole genome shotgun (WGS) entry which is preliminary data.</text>
</comment>
<evidence type="ECO:0000313" key="2">
    <source>
        <dbReference type="EMBL" id="KAK8723407.1"/>
    </source>
</evidence>
<organism evidence="2 3">
    <name type="scientific">Cherax quadricarinatus</name>
    <name type="common">Australian red claw crayfish</name>
    <dbReference type="NCBI Taxonomy" id="27406"/>
    <lineage>
        <taxon>Eukaryota</taxon>
        <taxon>Metazoa</taxon>
        <taxon>Ecdysozoa</taxon>
        <taxon>Arthropoda</taxon>
        <taxon>Crustacea</taxon>
        <taxon>Multicrustacea</taxon>
        <taxon>Malacostraca</taxon>
        <taxon>Eumalacostraca</taxon>
        <taxon>Eucarida</taxon>
        <taxon>Decapoda</taxon>
        <taxon>Pleocyemata</taxon>
        <taxon>Astacidea</taxon>
        <taxon>Parastacoidea</taxon>
        <taxon>Parastacidae</taxon>
        <taxon>Cherax</taxon>
    </lineage>
</organism>
<dbReference type="EMBL" id="JARKIK010000089">
    <property type="protein sequence ID" value="KAK8723407.1"/>
    <property type="molecule type" value="Genomic_DNA"/>
</dbReference>
<evidence type="ECO:0000313" key="3">
    <source>
        <dbReference type="Proteomes" id="UP001445076"/>
    </source>
</evidence>
<dbReference type="Proteomes" id="UP001445076">
    <property type="component" value="Unassembled WGS sequence"/>
</dbReference>
<keyword evidence="3" id="KW-1185">Reference proteome</keyword>
<gene>
    <name evidence="2" type="ORF">OTU49_011693</name>
</gene>
<dbReference type="Pfam" id="PF07703">
    <property type="entry name" value="A2M_BRD"/>
    <property type="match status" value="1"/>
</dbReference>
<sequence length="106" mass="11572">HSLQQIISKGVLIYSAKEVNHGDDVVTINIAVASTMAPRFTILVYVTTHAGEVLADALSLPVRIFDNMEVRLSMNQHKDHAKKTVEIVVGAPPGSFYAIVCERSIN</sequence>
<protein>
    <recommendedName>
        <fullName evidence="1">Alpha-2-macroglobulin bait region domain-containing protein</fullName>
    </recommendedName>
</protein>
<evidence type="ECO:0000259" key="1">
    <source>
        <dbReference type="Pfam" id="PF07703"/>
    </source>
</evidence>
<dbReference type="InterPro" id="IPR011625">
    <property type="entry name" value="A2M_N_BRD"/>
</dbReference>
<feature type="domain" description="Alpha-2-macroglobulin bait region" evidence="1">
    <location>
        <begin position="5"/>
        <end position="100"/>
    </location>
</feature>
<accession>A0AAW0W2A9</accession>